<reference evidence="1 2" key="1">
    <citation type="submission" date="2017-08" db="EMBL/GenBank/DDBJ databases">
        <title>Complete Genome Sequence of Acetobacter tropicalis Oregon-R-modENCODE STRAIN BDGP1, an acetic acid bacterium isolated from Drosophila melanogaster gut.</title>
        <authorList>
            <person name="Wan K.H."/>
            <person name="Yu C."/>
            <person name="Park S."/>
            <person name="Hammonds A.S."/>
            <person name="Booth B.W."/>
            <person name="Celniker S.E."/>
        </authorList>
    </citation>
    <scope>NUCLEOTIDE SEQUENCE [LARGE SCALE GENOMIC DNA]</scope>
    <source>
        <strain evidence="1 2">BDGP1</strain>
    </source>
</reference>
<dbReference type="KEGG" id="ato:CIW82_15645"/>
<protein>
    <submittedName>
        <fullName evidence="1">Uncharacterized protein</fullName>
    </submittedName>
</protein>
<dbReference type="Proteomes" id="UP000220394">
    <property type="component" value="Chromosome"/>
</dbReference>
<sequence>MVMETLLLRRIFGTKGEAALSLFQGRPCMKNAASGPRKQRENTMIATLTEDFMLACYRRQSHHVCQALRCG</sequence>
<proteinExistence type="predicted"/>
<dbReference type="AlphaFoldDB" id="A0A291PKF5"/>
<accession>A0A291PKF5</accession>
<evidence type="ECO:0000313" key="1">
    <source>
        <dbReference type="EMBL" id="ATJ91895.1"/>
    </source>
</evidence>
<organism evidence="1 2">
    <name type="scientific">Acetobacter tropicalis</name>
    <dbReference type="NCBI Taxonomy" id="104102"/>
    <lineage>
        <taxon>Bacteria</taxon>
        <taxon>Pseudomonadati</taxon>
        <taxon>Pseudomonadota</taxon>
        <taxon>Alphaproteobacteria</taxon>
        <taxon>Acetobacterales</taxon>
        <taxon>Acetobacteraceae</taxon>
        <taxon>Acetobacter</taxon>
    </lineage>
</organism>
<dbReference type="EMBL" id="CP022699">
    <property type="protein sequence ID" value="ATJ91895.1"/>
    <property type="molecule type" value="Genomic_DNA"/>
</dbReference>
<evidence type="ECO:0000313" key="2">
    <source>
        <dbReference type="Proteomes" id="UP000220394"/>
    </source>
</evidence>
<name>A0A291PKF5_9PROT</name>
<gene>
    <name evidence="1" type="ORF">CIW82_15645</name>
</gene>